<name>A0A088S1G4_LEIPA</name>
<dbReference type="GO" id="GO:0005929">
    <property type="term" value="C:cilium"/>
    <property type="evidence" value="ECO:0007669"/>
    <property type="project" value="UniProtKB-SubCell"/>
</dbReference>
<organism evidence="8 9">
    <name type="scientific">Leishmania panamensis</name>
    <dbReference type="NCBI Taxonomy" id="5679"/>
    <lineage>
        <taxon>Eukaryota</taxon>
        <taxon>Discoba</taxon>
        <taxon>Euglenozoa</taxon>
        <taxon>Kinetoplastea</taxon>
        <taxon>Metakinetoplastina</taxon>
        <taxon>Trypanosomatida</taxon>
        <taxon>Trypanosomatidae</taxon>
        <taxon>Leishmaniinae</taxon>
        <taxon>Leishmania</taxon>
        <taxon>Leishmania guyanensis species complex</taxon>
    </lineage>
</organism>
<dbReference type="Pfam" id="PF11527">
    <property type="entry name" value="ARL2_Bind_BART"/>
    <property type="match status" value="1"/>
</dbReference>
<sequence length="169" mass="19025">MQPTWLPDTKASALLDELEAFFSQGSSTDRLRQFIGENEGTFALIASESAVNTDTEVSLRLYHLFQKYGSLIEALIGEFMATMEKPDESMLQSLTSAIQEEWKSPNAAYRCVCTSYVVASMDYKEFLEFVDDMYSMTHYRMLMDEDDDSGKDDSEGIADGASNSGWRIP</sequence>
<dbReference type="InterPro" id="IPR023379">
    <property type="entry name" value="BART_dom"/>
</dbReference>
<evidence type="ECO:0000256" key="3">
    <source>
        <dbReference type="ARBA" id="ARBA00022490"/>
    </source>
</evidence>
<feature type="domain" description="BART" evidence="7">
    <location>
        <begin position="12"/>
        <end position="128"/>
    </location>
</feature>
<evidence type="ECO:0000256" key="2">
    <source>
        <dbReference type="ARBA" id="ARBA00004496"/>
    </source>
</evidence>
<dbReference type="Gene3D" id="1.20.1520.10">
    <property type="entry name" value="ADP-ribosylation factor-like 2-binding protein, domain"/>
    <property type="match status" value="1"/>
</dbReference>
<dbReference type="VEuPathDB" id="TriTrypDB:LPMP_344340"/>
<dbReference type="InterPro" id="IPR042541">
    <property type="entry name" value="BART_sf"/>
</dbReference>
<keyword evidence="5" id="KW-0966">Cell projection</keyword>
<reference evidence="8 9" key="1">
    <citation type="journal article" date="2015" name="Sci. Rep.">
        <title>The genome of Leishmania panamensis: insights into genomics of the L. (Viannia) subgenus.</title>
        <authorList>
            <person name="Llanes A."/>
            <person name="Restrepo C.M."/>
            <person name="Vecchio G.D."/>
            <person name="Anguizola F.J."/>
            <person name="Lleonart R."/>
        </authorList>
    </citation>
    <scope>NUCLEOTIDE SEQUENCE [LARGE SCALE GENOMIC DNA]</scope>
    <source>
        <strain evidence="8 9">MHOM/PA/94/PSC-1</strain>
    </source>
</reference>
<accession>A0A088S1G4</accession>
<dbReference type="KEGG" id="lpan:LPMP_344340"/>
<keyword evidence="3" id="KW-0963">Cytoplasm</keyword>
<dbReference type="AlphaFoldDB" id="A0A088S1G4"/>
<dbReference type="OrthoDB" id="240947at2759"/>
<evidence type="ECO:0000256" key="6">
    <source>
        <dbReference type="SAM" id="MobiDB-lite"/>
    </source>
</evidence>
<evidence type="ECO:0000259" key="7">
    <source>
        <dbReference type="Pfam" id="PF11527"/>
    </source>
</evidence>
<dbReference type="GeneID" id="22578939"/>
<gene>
    <name evidence="8" type="ORF">LPMP_344340</name>
</gene>
<dbReference type="eggNOG" id="ENOG502SH04">
    <property type="taxonomic scope" value="Eukaryota"/>
</dbReference>
<evidence type="ECO:0000256" key="1">
    <source>
        <dbReference type="ARBA" id="ARBA00004138"/>
    </source>
</evidence>
<feature type="region of interest" description="Disordered" evidence="6">
    <location>
        <begin position="146"/>
        <end position="169"/>
    </location>
</feature>
<evidence type="ECO:0000256" key="4">
    <source>
        <dbReference type="ARBA" id="ARBA00023069"/>
    </source>
</evidence>
<dbReference type="VEuPathDB" id="TriTrypDB:LPAL13_340050900"/>
<dbReference type="GO" id="GO:0005737">
    <property type="term" value="C:cytoplasm"/>
    <property type="evidence" value="ECO:0007669"/>
    <property type="project" value="UniProtKB-SubCell"/>
</dbReference>
<evidence type="ECO:0000256" key="5">
    <source>
        <dbReference type="ARBA" id="ARBA00023273"/>
    </source>
</evidence>
<comment type="subcellular location">
    <subcellularLocation>
        <location evidence="1">Cell projection</location>
        <location evidence="1">Cilium</location>
    </subcellularLocation>
    <subcellularLocation>
        <location evidence="2">Cytoplasm</location>
    </subcellularLocation>
</comment>
<evidence type="ECO:0000313" key="8">
    <source>
        <dbReference type="EMBL" id="AIO02056.1"/>
    </source>
</evidence>
<proteinExistence type="predicted"/>
<protein>
    <recommendedName>
        <fullName evidence="7">BART domain-containing protein</fullName>
    </recommendedName>
</protein>
<dbReference type="RefSeq" id="XP_010702856.1">
    <property type="nucleotide sequence ID" value="XM_010704554.1"/>
</dbReference>
<keyword evidence="4" id="KW-0969">Cilium</keyword>
<keyword evidence="9" id="KW-1185">Reference proteome</keyword>
<dbReference type="Proteomes" id="UP000063063">
    <property type="component" value="Chromosome 34"/>
</dbReference>
<evidence type="ECO:0000313" key="9">
    <source>
        <dbReference type="Proteomes" id="UP000063063"/>
    </source>
</evidence>
<dbReference type="EMBL" id="CP009403">
    <property type="protein sequence ID" value="AIO02056.1"/>
    <property type="molecule type" value="Genomic_DNA"/>
</dbReference>